<dbReference type="PANTHER" id="PTHR10773">
    <property type="entry name" value="DNA-DIRECTED RNA POLYMERASES I, II, AND III SUBUNIT RPABC2"/>
    <property type="match status" value="1"/>
</dbReference>
<reference evidence="1" key="1">
    <citation type="journal article" date="2023" name="Insect Mol. Biol.">
        <title>Genome sequencing provides insights into the evolution of gene families encoding plant cell wall-degrading enzymes in longhorned beetles.</title>
        <authorList>
            <person name="Shin N.R."/>
            <person name="Okamura Y."/>
            <person name="Kirsch R."/>
            <person name="Pauchet Y."/>
        </authorList>
    </citation>
    <scope>NUCLEOTIDE SEQUENCE</scope>
    <source>
        <strain evidence="1">RBIC_L_NR</strain>
    </source>
</reference>
<gene>
    <name evidence="1" type="ORF">NQ314_005960</name>
</gene>
<evidence type="ECO:0000313" key="1">
    <source>
        <dbReference type="EMBL" id="KAJ8961311.1"/>
    </source>
</evidence>
<proteinExistence type="predicted"/>
<dbReference type="AlphaFoldDB" id="A0AAV8ZDR3"/>
<sequence length="468" mass="53820">ETFIGIPFVANEASSTSTENASGKIILHETLPSEVSQINENPDLRDFSNCITKFNYDLPATVSPELVTYPIDDSIADADYDPSVYTEYRTGDVMAKQKDIRRRNPKTYHVLTALKVNEQNNTHWNEPEGTRMIEVERVEEEYVVNENTTEKARLENPEYTNTENAKIDKPNTKIGKKRRKFAAPEEWERCKLKKEIQNGQEINRLVVTKIRDRSVLPVDCSKCPKGCNNKFSPENRNSINEKFWKLSNTDKQRQYLSALIEEKDKFSTRTANELSRKQKTRLFYLVKKHISNTVVQNIIKKRDAHNIVAMDKRGRHVPGVKLPDERKKYVCDHISSCEAVPSHYTRKDSTKNTYPVTSTLQKYSCEGQNRNSIVSAMCLYTVETLPISVIDQIFFEPGHSQMECDSVHAHVETVSKDLEIFDTSGWYAAIRTIRMASKKGKYKVTEISQSDILDFKAIQEAMIKNKKN</sequence>
<comment type="caution">
    <text evidence="1">The sequence shown here is derived from an EMBL/GenBank/DDBJ whole genome shotgun (WGS) entry which is preliminary data.</text>
</comment>
<dbReference type="PANTHER" id="PTHR10773:SF19">
    <property type="match status" value="1"/>
</dbReference>
<accession>A0AAV8ZDR3</accession>
<keyword evidence="2" id="KW-1185">Reference proteome</keyword>
<dbReference type="EMBL" id="JANEYF010001620">
    <property type="protein sequence ID" value="KAJ8961311.1"/>
    <property type="molecule type" value="Genomic_DNA"/>
</dbReference>
<protein>
    <submittedName>
        <fullName evidence="1">Uncharacterized protein</fullName>
    </submittedName>
</protein>
<dbReference type="Proteomes" id="UP001162156">
    <property type="component" value="Unassembled WGS sequence"/>
</dbReference>
<evidence type="ECO:0000313" key="2">
    <source>
        <dbReference type="Proteomes" id="UP001162156"/>
    </source>
</evidence>
<feature type="non-terminal residue" evidence="1">
    <location>
        <position position="1"/>
    </location>
</feature>
<name>A0AAV8ZDR3_9CUCU</name>
<organism evidence="1 2">
    <name type="scientific">Rhamnusium bicolor</name>
    <dbReference type="NCBI Taxonomy" id="1586634"/>
    <lineage>
        <taxon>Eukaryota</taxon>
        <taxon>Metazoa</taxon>
        <taxon>Ecdysozoa</taxon>
        <taxon>Arthropoda</taxon>
        <taxon>Hexapoda</taxon>
        <taxon>Insecta</taxon>
        <taxon>Pterygota</taxon>
        <taxon>Neoptera</taxon>
        <taxon>Endopterygota</taxon>
        <taxon>Coleoptera</taxon>
        <taxon>Polyphaga</taxon>
        <taxon>Cucujiformia</taxon>
        <taxon>Chrysomeloidea</taxon>
        <taxon>Cerambycidae</taxon>
        <taxon>Lepturinae</taxon>
        <taxon>Rhagiini</taxon>
        <taxon>Rhamnusium</taxon>
    </lineage>
</organism>